<sequence>MPDTQSVAKKASPTPEWLTSGYAQRILDAITFPGDAAPIAVSSPEQAQKKETTS</sequence>
<protein>
    <submittedName>
        <fullName evidence="1">Uncharacterized protein</fullName>
    </submittedName>
</protein>
<comment type="caution">
    <text evidence="1">The sequence shown here is derived from an EMBL/GenBank/DDBJ whole genome shotgun (WGS) entry which is preliminary data.</text>
</comment>
<evidence type="ECO:0000313" key="2">
    <source>
        <dbReference type="Proteomes" id="UP000657200"/>
    </source>
</evidence>
<organism evidence="1 2">
    <name type="scientific">Acetobacter ghanensis</name>
    <dbReference type="NCBI Taxonomy" id="431306"/>
    <lineage>
        <taxon>Bacteria</taxon>
        <taxon>Pseudomonadati</taxon>
        <taxon>Pseudomonadota</taxon>
        <taxon>Alphaproteobacteria</taxon>
        <taxon>Acetobacterales</taxon>
        <taxon>Acetobacteraceae</taxon>
        <taxon>Acetobacter</taxon>
    </lineage>
</organism>
<dbReference type="EMBL" id="WOTE01000017">
    <property type="protein sequence ID" value="NHO40527.1"/>
    <property type="molecule type" value="Genomic_DNA"/>
</dbReference>
<accession>A0ABX0KK83</accession>
<name>A0ABX0KK83_9PROT</name>
<reference evidence="1 2" key="1">
    <citation type="journal article" date="2020" name="Int. J. Syst. Evol. Microbiol.">
        <title>Novel acetic acid bacteria from cider fermentations: Acetobacter conturbans sp. nov. and Acetobacter fallax sp. nov.</title>
        <authorList>
            <person name="Sombolestani A.S."/>
            <person name="Cleenwerck I."/>
            <person name="Cnockaert M."/>
            <person name="Borremans W."/>
            <person name="Wieme A.D."/>
            <person name="De Vuyst L."/>
            <person name="Vandamme P."/>
        </authorList>
    </citation>
    <scope>NUCLEOTIDE SEQUENCE [LARGE SCALE GENOMIC DNA]</scope>
    <source>
        <strain evidence="1 2">LMG 23848</strain>
    </source>
</reference>
<dbReference type="RefSeq" id="WP_157065407.1">
    <property type="nucleotide sequence ID" value="NZ_LN609303.1"/>
</dbReference>
<evidence type="ECO:0000313" key="1">
    <source>
        <dbReference type="EMBL" id="NHO40527.1"/>
    </source>
</evidence>
<dbReference type="Proteomes" id="UP000657200">
    <property type="component" value="Unassembled WGS sequence"/>
</dbReference>
<proteinExistence type="predicted"/>
<keyword evidence="2" id="KW-1185">Reference proteome</keyword>
<gene>
    <name evidence="1" type="ORF">GOB80_12780</name>
</gene>